<feature type="domain" description="Aminotransferase class I/classII large" evidence="10">
    <location>
        <begin position="31"/>
        <end position="352"/>
    </location>
</feature>
<evidence type="ECO:0000256" key="7">
    <source>
        <dbReference type="ARBA" id="ARBA00023102"/>
    </source>
</evidence>
<keyword evidence="6 9" id="KW-0663">Pyridoxal phosphate</keyword>
<reference evidence="11 12" key="1">
    <citation type="submission" date="2021-01" db="EMBL/GenBank/DDBJ databases">
        <title>Genomic Encyclopedia of Type Strains, Phase IV (KMG-IV): sequencing the most valuable type-strain genomes for metagenomic binning, comparative biology and taxonomic classification.</title>
        <authorList>
            <person name="Goeker M."/>
        </authorList>
    </citation>
    <scope>NUCLEOTIDE SEQUENCE [LARGE SCALE GENOMIC DNA]</scope>
    <source>
        <strain evidence="11 12">DSM 23711</strain>
    </source>
</reference>
<dbReference type="InterPro" id="IPR050106">
    <property type="entry name" value="HistidinolP_aminotransfase"/>
</dbReference>
<dbReference type="InterPro" id="IPR001917">
    <property type="entry name" value="Aminotrans_II_pyridoxalP_BS"/>
</dbReference>
<dbReference type="SUPFAM" id="SSF53383">
    <property type="entry name" value="PLP-dependent transferases"/>
    <property type="match status" value="1"/>
</dbReference>
<dbReference type="Gene3D" id="3.40.640.10">
    <property type="entry name" value="Type I PLP-dependent aspartate aminotransferase-like (Major domain)"/>
    <property type="match status" value="1"/>
</dbReference>
<evidence type="ECO:0000313" key="11">
    <source>
        <dbReference type="EMBL" id="MBM7569831.1"/>
    </source>
</evidence>
<name>A0ABS2MVA8_9BACI</name>
<organism evidence="11 12">
    <name type="scientific">Aquibacillus albus</name>
    <dbReference type="NCBI Taxonomy" id="1168171"/>
    <lineage>
        <taxon>Bacteria</taxon>
        <taxon>Bacillati</taxon>
        <taxon>Bacillota</taxon>
        <taxon>Bacilli</taxon>
        <taxon>Bacillales</taxon>
        <taxon>Bacillaceae</taxon>
        <taxon>Aquibacillus</taxon>
    </lineage>
</organism>
<evidence type="ECO:0000256" key="6">
    <source>
        <dbReference type="ARBA" id="ARBA00022898"/>
    </source>
</evidence>
<comment type="similarity">
    <text evidence="9">Belongs to the class-II pyridoxal-phosphate-dependent aminotransferase family. Histidinol-phosphate aminotransferase subfamily.</text>
</comment>
<keyword evidence="5 9" id="KW-0808">Transferase</keyword>
<dbReference type="NCBIfam" id="TIGR01141">
    <property type="entry name" value="hisC"/>
    <property type="match status" value="1"/>
</dbReference>
<dbReference type="PANTHER" id="PTHR43643:SF3">
    <property type="entry name" value="HISTIDINOL-PHOSPHATE AMINOTRANSFERASE"/>
    <property type="match status" value="1"/>
</dbReference>
<comment type="catalytic activity">
    <reaction evidence="8 9">
        <text>L-histidinol phosphate + 2-oxoglutarate = 3-(imidazol-4-yl)-2-oxopropyl phosphate + L-glutamate</text>
        <dbReference type="Rhea" id="RHEA:23744"/>
        <dbReference type="ChEBI" id="CHEBI:16810"/>
        <dbReference type="ChEBI" id="CHEBI:29985"/>
        <dbReference type="ChEBI" id="CHEBI:57766"/>
        <dbReference type="ChEBI" id="CHEBI:57980"/>
        <dbReference type="EC" id="2.6.1.9"/>
    </reaction>
</comment>
<dbReference type="PROSITE" id="PS00599">
    <property type="entry name" value="AA_TRANSFER_CLASS_2"/>
    <property type="match status" value="1"/>
</dbReference>
<dbReference type="InterPro" id="IPR005861">
    <property type="entry name" value="HisP_aminotrans"/>
</dbReference>
<evidence type="ECO:0000256" key="3">
    <source>
        <dbReference type="ARBA" id="ARBA00011738"/>
    </source>
</evidence>
<dbReference type="InterPro" id="IPR015421">
    <property type="entry name" value="PyrdxlP-dep_Trfase_major"/>
</dbReference>
<protein>
    <recommendedName>
        <fullName evidence="9">Histidinol-phosphate aminotransferase</fullName>
        <ecNumber evidence="9">2.6.1.9</ecNumber>
    </recommendedName>
    <alternativeName>
        <fullName evidence="9">Imidazole acetol-phosphate transaminase</fullName>
    </alternativeName>
</protein>
<dbReference type="Proteomes" id="UP001296943">
    <property type="component" value="Unassembled WGS sequence"/>
</dbReference>
<dbReference type="GO" id="GO:0004400">
    <property type="term" value="F:histidinol-phosphate transaminase activity"/>
    <property type="evidence" value="ECO:0007669"/>
    <property type="project" value="UniProtKB-EC"/>
</dbReference>
<evidence type="ECO:0000256" key="2">
    <source>
        <dbReference type="ARBA" id="ARBA00005011"/>
    </source>
</evidence>
<comment type="cofactor">
    <cofactor evidence="1 9">
        <name>pyridoxal 5'-phosphate</name>
        <dbReference type="ChEBI" id="CHEBI:597326"/>
    </cofactor>
</comment>
<dbReference type="PANTHER" id="PTHR43643">
    <property type="entry name" value="HISTIDINOL-PHOSPHATE AMINOTRANSFERASE 2"/>
    <property type="match status" value="1"/>
</dbReference>
<evidence type="ECO:0000256" key="9">
    <source>
        <dbReference type="HAMAP-Rule" id="MF_01023"/>
    </source>
</evidence>
<evidence type="ECO:0000313" key="12">
    <source>
        <dbReference type="Proteomes" id="UP001296943"/>
    </source>
</evidence>
<evidence type="ECO:0000256" key="8">
    <source>
        <dbReference type="ARBA" id="ARBA00047481"/>
    </source>
</evidence>
<comment type="caution">
    <text evidence="11">The sequence shown here is derived from an EMBL/GenBank/DDBJ whole genome shotgun (WGS) entry which is preliminary data.</text>
</comment>
<accession>A0ABS2MVA8</accession>
<sequence>MKSKQIFKQMSPYKPGKQIEDVKREHGLERIVKLASNENPFGYSEMVKDAIPKQLDHLEIYPDGYSTELREALSNKLGVSGDQIVFGCGSDEVVDLICRTYLEPGKNTIMATPTFPQYKHNALIQGAEVREVPLVDGYHDLEAMLKEIDKDTSVLWLCSPNNPTGCLIDKESFSNVMQKCPTDVLVVVDEAYFEYIETSDYPDTIKALEEYPNLVVLRTFSKAYGLASLRVGYGVASKDIVTLLNIARGPFNTTAISQHSALVALKDEAFLSDTKRKNTKNKHAFMEFLDSIGLSYYDSEANFLFVKLPVTGDEMFQYLLTKGFIVRSGEALGHPYGVRITIGNAEDMEELQQYVNEMIASSQKKGNVN</sequence>
<gene>
    <name evidence="9" type="primary">hisC</name>
    <name evidence="11" type="ORF">JOC48_000300</name>
</gene>
<dbReference type="CDD" id="cd00609">
    <property type="entry name" value="AAT_like"/>
    <property type="match status" value="1"/>
</dbReference>
<keyword evidence="12" id="KW-1185">Reference proteome</keyword>
<comment type="subunit">
    <text evidence="3 9">Homodimer.</text>
</comment>
<dbReference type="HAMAP" id="MF_01023">
    <property type="entry name" value="HisC_aminotrans_2"/>
    <property type="match status" value="1"/>
</dbReference>
<dbReference type="Gene3D" id="3.90.1150.10">
    <property type="entry name" value="Aspartate Aminotransferase, domain 1"/>
    <property type="match status" value="1"/>
</dbReference>
<keyword evidence="4 9" id="KW-0032">Aminotransferase</keyword>
<dbReference type="InterPro" id="IPR015424">
    <property type="entry name" value="PyrdxlP-dep_Trfase"/>
</dbReference>
<evidence type="ECO:0000256" key="5">
    <source>
        <dbReference type="ARBA" id="ARBA00022679"/>
    </source>
</evidence>
<feature type="modified residue" description="N6-(pyridoxal phosphate)lysine" evidence="9">
    <location>
        <position position="222"/>
    </location>
</feature>
<evidence type="ECO:0000259" key="10">
    <source>
        <dbReference type="Pfam" id="PF00155"/>
    </source>
</evidence>
<keyword evidence="9" id="KW-0028">Amino-acid biosynthesis</keyword>
<dbReference type="InterPro" id="IPR015422">
    <property type="entry name" value="PyrdxlP-dep_Trfase_small"/>
</dbReference>
<evidence type="ECO:0000256" key="4">
    <source>
        <dbReference type="ARBA" id="ARBA00022576"/>
    </source>
</evidence>
<keyword evidence="7 9" id="KW-0368">Histidine biosynthesis</keyword>
<dbReference type="EMBL" id="JAFBDR010000001">
    <property type="protein sequence ID" value="MBM7569831.1"/>
    <property type="molecule type" value="Genomic_DNA"/>
</dbReference>
<dbReference type="InterPro" id="IPR004839">
    <property type="entry name" value="Aminotransferase_I/II_large"/>
</dbReference>
<dbReference type="EC" id="2.6.1.9" evidence="9"/>
<comment type="pathway">
    <text evidence="2 9">Amino-acid biosynthesis; L-histidine biosynthesis; L-histidine from 5-phospho-alpha-D-ribose 1-diphosphate: step 7/9.</text>
</comment>
<dbReference type="RefSeq" id="WP_204497276.1">
    <property type="nucleotide sequence ID" value="NZ_JAFBDR010000001.1"/>
</dbReference>
<dbReference type="Pfam" id="PF00155">
    <property type="entry name" value="Aminotran_1_2"/>
    <property type="match status" value="1"/>
</dbReference>
<proteinExistence type="inferred from homology"/>
<evidence type="ECO:0000256" key="1">
    <source>
        <dbReference type="ARBA" id="ARBA00001933"/>
    </source>
</evidence>